<name>A0AAU9TA70_THLAR</name>
<dbReference type="PROSITE" id="PS01361">
    <property type="entry name" value="ZF_DOF_1"/>
    <property type="match status" value="1"/>
</dbReference>
<evidence type="ECO:0000259" key="11">
    <source>
        <dbReference type="PROSITE" id="PS50884"/>
    </source>
</evidence>
<feature type="domain" description="Dof-type" evidence="11">
    <location>
        <begin position="14"/>
        <end position="68"/>
    </location>
</feature>
<feature type="compositionally biased region" description="Basic and acidic residues" evidence="10">
    <location>
        <begin position="162"/>
        <end position="172"/>
    </location>
</feature>
<evidence type="ECO:0000256" key="1">
    <source>
        <dbReference type="ARBA" id="ARBA00022723"/>
    </source>
</evidence>
<accession>A0AAU9TA70</accession>
<evidence type="ECO:0000256" key="10">
    <source>
        <dbReference type="SAM" id="MobiDB-lite"/>
    </source>
</evidence>
<evidence type="ECO:0000256" key="6">
    <source>
        <dbReference type="ARBA" id="ARBA00023163"/>
    </source>
</evidence>
<keyword evidence="7 8" id="KW-0539">Nucleus</keyword>
<keyword evidence="3 9" id="KW-0862">Zinc</keyword>
<dbReference type="PANTHER" id="PTHR31992:SF306">
    <property type="entry name" value="DOF ZINC FINGER PROTEIN DOF5.6"/>
    <property type="match status" value="1"/>
</dbReference>
<dbReference type="GO" id="GO:0003700">
    <property type="term" value="F:DNA-binding transcription factor activity"/>
    <property type="evidence" value="ECO:0007669"/>
    <property type="project" value="UniProtKB-UniRule"/>
</dbReference>
<dbReference type="Pfam" id="PF02701">
    <property type="entry name" value="Zn_ribbon_Dof"/>
    <property type="match status" value="1"/>
</dbReference>
<dbReference type="InterPro" id="IPR045174">
    <property type="entry name" value="Dof"/>
</dbReference>
<dbReference type="EMBL" id="OU466863">
    <property type="protein sequence ID" value="CAH2080255.1"/>
    <property type="molecule type" value="Genomic_DNA"/>
</dbReference>
<feature type="compositionally biased region" description="Polar residues" evidence="10">
    <location>
        <begin position="86"/>
        <end position="98"/>
    </location>
</feature>
<organism evidence="12 13">
    <name type="scientific">Thlaspi arvense</name>
    <name type="common">Field penny-cress</name>
    <dbReference type="NCBI Taxonomy" id="13288"/>
    <lineage>
        <taxon>Eukaryota</taxon>
        <taxon>Viridiplantae</taxon>
        <taxon>Streptophyta</taxon>
        <taxon>Embryophyta</taxon>
        <taxon>Tracheophyta</taxon>
        <taxon>Spermatophyta</taxon>
        <taxon>Magnoliopsida</taxon>
        <taxon>eudicotyledons</taxon>
        <taxon>Gunneridae</taxon>
        <taxon>Pentapetalae</taxon>
        <taxon>rosids</taxon>
        <taxon>malvids</taxon>
        <taxon>Brassicales</taxon>
        <taxon>Brassicaceae</taxon>
        <taxon>Thlaspideae</taxon>
        <taxon>Thlaspi</taxon>
    </lineage>
</organism>
<gene>
    <name evidence="12" type="ORF">TAV2_LOCUS25025</name>
</gene>
<dbReference type="GO" id="GO:0005634">
    <property type="term" value="C:nucleus"/>
    <property type="evidence" value="ECO:0007669"/>
    <property type="project" value="UniProtKB-SubCell"/>
</dbReference>
<dbReference type="GO" id="GO:0003677">
    <property type="term" value="F:DNA binding"/>
    <property type="evidence" value="ECO:0007669"/>
    <property type="project" value="UniProtKB-UniRule"/>
</dbReference>
<keyword evidence="5 8" id="KW-0238">DNA-binding</keyword>
<keyword evidence="1 9" id="KW-0479">Metal-binding</keyword>
<evidence type="ECO:0000313" key="12">
    <source>
        <dbReference type="EMBL" id="CAH2080255.1"/>
    </source>
</evidence>
<feature type="compositionally biased region" description="Low complexity" evidence="10">
    <location>
        <begin position="138"/>
        <end position="152"/>
    </location>
</feature>
<protein>
    <recommendedName>
        <fullName evidence="9">Dof zinc finger protein</fullName>
    </recommendedName>
</protein>
<dbReference type="Proteomes" id="UP000836841">
    <property type="component" value="Chromosome 7"/>
</dbReference>
<comment type="function">
    <text evidence="9">Transcription factor that binds specifically to a 5'-AA[AG]G-3' consensus core sequence.</text>
</comment>
<sequence length="192" mass="21696">MERKRKRTEEALNKYCPRCNSKHTKFCYYNNYSLTQPRYLCKTCRRYWTHGGSLRTIPVGGASRKNKSTKSCPNNDKPEARGDQDLASSQGIISSNYELTRPALGFSLEGRDPPDQEEVSNAAAATTTTTSRERHLLSFESLNPPFSSPSSNGGIKYNHSKRNTDDKEEQVADRSAGFWSDMFGGESWQLHN</sequence>
<feature type="region of interest" description="Disordered" evidence="10">
    <location>
        <begin position="59"/>
        <end position="178"/>
    </location>
</feature>
<dbReference type="GO" id="GO:0008270">
    <property type="term" value="F:zinc ion binding"/>
    <property type="evidence" value="ECO:0007669"/>
    <property type="project" value="UniProtKB-KW"/>
</dbReference>
<evidence type="ECO:0000256" key="9">
    <source>
        <dbReference type="RuleBase" id="RU369094"/>
    </source>
</evidence>
<dbReference type="InterPro" id="IPR003851">
    <property type="entry name" value="Znf_Dof"/>
</dbReference>
<keyword evidence="13" id="KW-1185">Reference proteome</keyword>
<evidence type="ECO:0000256" key="7">
    <source>
        <dbReference type="ARBA" id="ARBA00023242"/>
    </source>
</evidence>
<dbReference type="PANTHER" id="PTHR31992">
    <property type="entry name" value="DOF ZINC FINGER PROTEIN DOF1.4-RELATED"/>
    <property type="match status" value="1"/>
</dbReference>
<comment type="subcellular location">
    <subcellularLocation>
        <location evidence="8 9">Nucleus</location>
    </subcellularLocation>
</comment>
<keyword evidence="2 8" id="KW-0863">Zinc-finger</keyword>
<evidence type="ECO:0000256" key="8">
    <source>
        <dbReference type="PROSITE-ProRule" id="PRU00071"/>
    </source>
</evidence>
<evidence type="ECO:0000256" key="2">
    <source>
        <dbReference type="ARBA" id="ARBA00022771"/>
    </source>
</evidence>
<keyword evidence="6 9" id="KW-0804">Transcription</keyword>
<dbReference type="PROSITE" id="PS50884">
    <property type="entry name" value="ZF_DOF_2"/>
    <property type="match status" value="1"/>
</dbReference>
<evidence type="ECO:0000256" key="4">
    <source>
        <dbReference type="ARBA" id="ARBA00023015"/>
    </source>
</evidence>
<reference evidence="12 13" key="1">
    <citation type="submission" date="2022-03" db="EMBL/GenBank/DDBJ databases">
        <authorList>
            <person name="Nunn A."/>
            <person name="Chopra R."/>
            <person name="Nunn A."/>
            <person name="Contreras Garrido A."/>
        </authorList>
    </citation>
    <scope>NUCLEOTIDE SEQUENCE [LARGE SCALE GENOMIC DNA]</scope>
</reference>
<dbReference type="AlphaFoldDB" id="A0AAU9TA70"/>
<proteinExistence type="predicted"/>
<keyword evidence="4 9" id="KW-0805">Transcription regulation</keyword>
<evidence type="ECO:0000256" key="5">
    <source>
        <dbReference type="ARBA" id="ARBA00023125"/>
    </source>
</evidence>
<evidence type="ECO:0000256" key="3">
    <source>
        <dbReference type="ARBA" id="ARBA00022833"/>
    </source>
</evidence>
<evidence type="ECO:0000313" key="13">
    <source>
        <dbReference type="Proteomes" id="UP000836841"/>
    </source>
</evidence>